<dbReference type="Pfam" id="PF01592">
    <property type="entry name" value="NifU_N"/>
    <property type="match status" value="1"/>
</dbReference>
<dbReference type="GO" id="GO:0005506">
    <property type="term" value="F:iron ion binding"/>
    <property type="evidence" value="ECO:0007669"/>
    <property type="project" value="InterPro"/>
</dbReference>
<feature type="non-terminal residue" evidence="2">
    <location>
        <position position="1"/>
    </location>
</feature>
<dbReference type="AlphaFoldDB" id="X0VPG0"/>
<dbReference type="GO" id="GO:0016226">
    <property type="term" value="P:iron-sulfur cluster assembly"/>
    <property type="evidence" value="ECO:0007669"/>
    <property type="project" value="InterPro"/>
</dbReference>
<comment type="caution">
    <text evidence="2">The sequence shown here is derived from an EMBL/GenBank/DDBJ whole genome shotgun (WGS) entry which is preliminary data.</text>
</comment>
<dbReference type="InterPro" id="IPR002871">
    <property type="entry name" value="NIF_FeS_clus_asmbl_NifU_N"/>
</dbReference>
<sequence length="69" mass="7500">TFGCGAAIASGSMATEWIKGKTIEEAVKVKDAHIAKELELPPHKVHCSVMTENAVHTAIDDWKRKNGKL</sequence>
<dbReference type="CDD" id="cd06664">
    <property type="entry name" value="IscU_like"/>
    <property type="match status" value="1"/>
</dbReference>
<organism evidence="2">
    <name type="scientific">marine sediment metagenome</name>
    <dbReference type="NCBI Taxonomy" id="412755"/>
    <lineage>
        <taxon>unclassified sequences</taxon>
        <taxon>metagenomes</taxon>
        <taxon>ecological metagenomes</taxon>
    </lineage>
</organism>
<dbReference type="PANTHER" id="PTHR10093">
    <property type="entry name" value="IRON-SULFUR CLUSTER ASSEMBLY ENZYME NIFU HOMOLOG"/>
    <property type="match status" value="1"/>
</dbReference>
<dbReference type="SUPFAM" id="SSF82649">
    <property type="entry name" value="SufE/NifU"/>
    <property type="match status" value="1"/>
</dbReference>
<feature type="domain" description="NIF system FeS cluster assembly NifU N-terminal" evidence="1">
    <location>
        <begin position="1"/>
        <end position="67"/>
    </location>
</feature>
<dbReference type="EMBL" id="BARS01026250">
    <property type="protein sequence ID" value="GAG13007.1"/>
    <property type="molecule type" value="Genomic_DNA"/>
</dbReference>
<proteinExistence type="predicted"/>
<protein>
    <recommendedName>
        <fullName evidence="1">NIF system FeS cluster assembly NifU N-terminal domain-containing protein</fullName>
    </recommendedName>
</protein>
<accession>X0VPG0</accession>
<evidence type="ECO:0000259" key="1">
    <source>
        <dbReference type="Pfam" id="PF01592"/>
    </source>
</evidence>
<gene>
    <name evidence="2" type="ORF">S01H1_41390</name>
</gene>
<evidence type="ECO:0000313" key="2">
    <source>
        <dbReference type="EMBL" id="GAG13007.1"/>
    </source>
</evidence>
<reference evidence="2" key="1">
    <citation type="journal article" date="2014" name="Front. Microbiol.">
        <title>High frequency of phylogenetically diverse reductive dehalogenase-homologous genes in deep subseafloor sedimentary metagenomes.</title>
        <authorList>
            <person name="Kawai M."/>
            <person name="Futagami T."/>
            <person name="Toyoda A."/>
            <person name="Takaki Y."/>
            <person name="Nishi S."/>
            <person name="Hori S."/>
            <person name="Arai W."/>
            <person name="Tsubouchi T."/>
            <person name="Morono Y."/>
            <person name="Uchiyama I."/>
            <person name="Ito T."/>
            <person name="Fujiyama A."/>
            <person name="Inagaki F."/>
            <person name="Takami H."/>
        </authorList>
    </citation>
    <scope>NUCLEOTIDE SEQUENCE</scope>
    <source>
        <strain evidence="2">Expedition CK06-06</strain>
    </source>
</reference>
<dbReference type="GO" id="GO:0051536">
    <property type="term" value="F:iron-sulfur cluster binding"/>
    <property type="evidence" value="ECO:0007669"/>
    <property type="project" value="InterPro"/>
</dbReference>
<dbReference type="Gene3D" id="3.90.1010.10">
    <property type="match status" value="1"/>
</dbReference>
<name>X0VPG0_9ZZZZ</name>